<organism evidence="2 3">
    <name type="scientific">Spiroplasma sabaudiense Ar-1343</name>
    <dbReference type="NCBI Taxonomy" id="1276257"/>
    <lineage>
        <taxon>Bacteria</taxon>
        <taxon>Bacillati</taxon>
        <taxon>Mycoplasmatota</taxon>
        <taxon>Mollicutes</taxon>
        <taxon>Entomoplasmatales</taxon>
        <taxon>Spiroplasmataceae</taxon>
        <taxon>Spiroplasma</taxon>
    </lineage>
</organism>
<keyword evidence="3" id="KW-1185">Reference proteome</keyword>
<reference evidence="2 3" key="1">
    <citation type="journal article" date="2014" name="Genome Biol. Evol.">
        <title>Molecular evolution of the substrate utilization strategies and putative virulence factors in mosquito-associated Spiroplasma species.</title>
        <authorList>
            <person name="Chang T.H."/>
            <person name="Lo W.S."/>
            <person name="Ku C."/>
            <person name="Chen L.L."/>
            <person name="Kuo C.H."/>
        </authorList>
    </citation>
    <scope>NUCLEOTIDE SEQUENCE [LARGE SCALE GENOMIC DNA]</scope>
    <source>
        <strain evidence="2">Ar-1343</strain>
    </source>
</reference>
<dbReference type="AlphaFoldDB" id="W6AIA6"/>
<dbReference type="KEGG" id="ssab:SSABA_v1c00270"/>
<keyword evidence="1" id="KW-0732">Signal</keyword>
<dbReference type="RefSeq" id="WP_025250580.1">
    <property type="nucleotide sequence ID" value="NZ_CP006934.1"/>
</dbReference>
<dbReference type="EMBL" id="CP006934">
    <property type="protein sequence ID" value="AHI53439.1"/>
    <property type="molecule type" value="Genomic_DNA"/>
</dbReference>
<dbReference type="HOGENOM" id="CLU_767052_0_0_14"/>
<evidence type="ECO:0000256" key="1">
    <source>
        <dbReference type="SAM" id="SignalP"/>
    </source>
</evidence>
<accession>W6AIA6</accession>
<feature type="chain" id="PRO_5004877339" description="Lipoprotein" evidence="1">
    <location>
        <begin position="26"/>
        <end position="361"/>
    </location>
</feature>
<dbReference type="PROSITE" id="PS51257">
    <property type="entry name" value="PROKAR_LIPOPROTEIN"/>
    <property type="match status" value="1"/>
</dbReference>
<evidence type="ECO:0008006" key="4">
    <source>
        <dbReference type="Google" id="ProtNLM"/>
    </source>
</evidence>
<dbReference type="InterPro" id="IPR054816">
    <property type="entry name" value="Lipoprotein_mollicutes-type_CS"/>
</dbReference>
<dbReference type="STRING" id="1276257.SSABA_v1c00270"/>
<proteinExistence type="predicted"/>
<dbReference type="PATRIC" id="fig|1276257.3.peg.27"/>
<name>W6AIA6_9MOLU</name>
<dbReference type="OrthoDB" id="388174at2"/>
<evidence type="ECO:0000313" key="3">
    <source>
        <dbReference type="Proteomes" id="UP000019265"/>
    </source>
</evidence>
<dbReference type="Proteomes" id="UP000019265">
    <property type="component" value="Chromosome"/>
</dbReference>
<gene>
    <name evidence="2" type="ORF">SSABA_v1c00270</name>
</gene>
<evidence type="ECO:0000313" key="2">
    <source>
        <dbReference type="EMBL" id="AHI53439.1"/>
    </source>
</evidence>
<protein>
    <recommendedName>
        <fullName evidence="4">Lipoprotein</fullName>
    </recommendedName>
</protein>
<sequence length="361" mass="40941">MKKLLAILGAFSLAVSTTMSVVSCAIPQSTITINVGSNGDKDTLKSFNGGLMALNVLASEIMNVLNFKKEMYPDVKKYEEQKKLRTTKENKLYSFEELINSNSEIITGKDAEEFKDEYQQPYNSSFTDVHFEPTTGVEAFQSIDLAMMQIRNPEKDLDGASPKFIRLKEAKDKESLPNFDKFEPYKAKILRSEDLTEGIKISNDKLTTIPEKSTLTKKVGLDENGKIDFDLKDISQETDLAPYIREVEVKGKDGNIKQNIVTPEVSLSFKVDDFIFQTYFVSNEKKFKISMTISGLRGILSLMAASPTQADVENEKIDKNYFWFLRRYQFNNEKVTSTGSLETMQGTFDDLKIDQINIEKI</sequence>
<dbReference type="NCBIfam" id="NF038029">
    <property type="entry name" value="LP_plasma"/>
    <property type="match status" value="1"/>
</dbReference>
<feature type="signal peptide" evidence="1">
    <location>
        <begin position="1"/>
        <end position="25"/>
    </location>
</feature>